<dbReference type="KEGG" id="lut:Lupro_11655"/>
<dbReference type="AlphaFoldDB" id="A0A0X8G871"/>
<reference evidence="1 2" key="2">
    <citation type="journal article" date="2016" name="Int. J. Syst. Evol. Microbiol.">
        <title>Lutibacter profundi sp. nov., isolated from a deep-sea hydrothermal system on the Arctic Mid-Ocean Ridge and emended description of the genus Lutibacter.</title>
        <authorList>
            <person name="Le Moine Bauer S."/>
            <person name="Roalkvam I."/>
            <person name="Steen I.H."/>
            <person name="Dahle H."/>
        </authorList>
    </citation>
    <scope>NUCLEOTIDE SEQUENCE [LARGE SCALE GENOMIC DNA]</scope>
    <source>
        <strain evidence="1 2">LP1</strain>
    </source>
</reference>
<keyword evidence="2" id="KW-1185">Reference proteome</keyword>
<accession>A0A0X8G871</accession>
<reference evidence="2" key="1">
    <citation type="submission" date="2015-12" db="EMBL/GenBank/DDBJ databases">
        <title>Complete genome sequence of Lutibacter profundus strain LP1.</title>
        <authorList>
            <person name="Wissuwa J."/>
            <person name="Le Moine Bauer S."/>
            <person name="Stokke R."/>
            <person name="Dahle H."/>
            <person name="Steen I.H."/>
        </authorList>
    </citation>
    <scope>NUCLEOTIDE SEQUENCE [LARGE SCALE GENOMIC DNA]</scope>
    <source>
        <strain evidence="2">LP1</strain>
    </source>
</reference>
<proteinExistence type="predicted"/>
<dbReference type="EMBL" id="CP013355">
    <property type="protein sequence ID" value="AMC11880.1"/>
    <property type="molecule type" value="Genomic_DNA"/>
</dbReference>
<evidence type="ECO:0000313" key="1">
    <source>
        <dbReference type="EMBL" id="AMC11880.1"/>
    </source>
</evidence>
<dbReference type="STRING" id="1622118.Lupro_11655"/>
<evidence type="ECO:0000313" key="2">
    <source>
        <dbReference type="Proteomes" id="UP000059672"/>
    </source>
</evidence>
<sequence length="115" mass="13312">MNYLVRVSTNQFLEIQIQSSKREAREFAKLVSYQIENNVPKDVIIRNVQNSIEGTSTESGFVCMFDWSGIEICHPNPQKIGKQTNPNESFVKPLNDEINTEDFYNLLKQKNNKEV</sequence>
<name>A0A0X8G871_9FLAO</name>
<gene>
    <name evidence="1" type="ORF">Lupro_11655</name>
</gene>
<organism evidence="1 2">
    <name type="scientific">Lutibacter profundi</name>
    <dbReference type="NCBI Taxonomy" id="1622118"/>
    <lineage>
        <taxon>Bacteria</taxon>
        <taxon>Pseudomonadati</taxon>
        <taxon>Bacteroidota</taxon>
        <taxon>Flavobacteriia</taxon>
        <taxon>Flavobacteriales</taxon>
        <taxon>Flavobacteriaceae</taxon>
        <taxon>Lutibacter</taxon>
    </lineage>
</organism>
<protein>
    <submittedName>
        <fullName evidence="1">Uncharacterized protein</fullName>
    </submittedName>
</protein>
<dbReference type="Proteomes" id="UP000059672">
    <property type="component" value="Chromosome"/>
</dbReference>
<dbReference type="PATRIC" id="fig|1622118.3.peg.2397"/>